<dbReference type="STRING" id="564198.BST17_21460"/>
<evidence type="ECO:0000256" key="1">
    <source>
        <dbReference type="ARBA" id="ARBA00023015"/>
    </source>
</evidence>
<dbReference type="PANTHER" id="PTHR30136">
    <property type="entry name" value="HELIX-TURN-HELIX TRANSCRIPTIONAL REGULATOR, ICLR FAMILY"/>
    <property type="match status" value="1"/>
</dbReference>
<dbReference type="Pfam" id="PF01614">
    <property type="entry name" value="IclR_C"/>
    <property type="match status" value="1"/>
</dbReference>
<organism evidence="6 7">
    <name type="scientific">Mycolicibacterium bacteremicum</name>
    <name type="common">Mycobacterium bacteremicum</name>
    <dbReference type="NCBI Taxonomy" id="564198"/>
    <lineage>
        <taxon>Bacteria</taxon>
        <taxon>Bacillati</taxon>
        <taxon>Actinomycetota</taxon>
        <taxon>Actinomycetes</taxon>
        <taxon>Mycobacteriales</taxon>
        <taxon>Mycobacteriaceae</taxon>
        <taxon>Mycolicibacterium</taxon>
    </lineage>
</organism>
<evidence type="ECO:0000256" key="2">
    <source>
        <dbReference type="ARBA" id="ARBA00023125"/>
    </source>
</evidence>
<dbReference type="Gene3D" id="3.30.450.40">
    <property type="match status" value="2"/>
</dbReference>
<dbReference type="SUPFAM" id="SSF46785">
    <property type="entry name" value="Winged helix' DNA-binding domain"/>
    <property type="match status" value="1"/>
</dbReference>
<dbReference type="InterPro" id="IPR036390">
    <property type="entry name" value="WH_DNA-bd_sf"/>
</dbReference>
<dbReference type="PROSITE" id="PS51078">
    <property type="entry name" value="ICLR_ED"/>
    <property type="match status" value="1"/>
</dbReference>
<name>A0A1W9YS28_MYCBA</name>
<keyword evidence="2" id="KW-0238">DNA-binding</keyword>
<gene>
    <name evidence="6" type="ORF">BST17_21460</name>
</gene>
<protein>
    <recommendedName>
        <fullName evidence="8">IclR family transcriptional regulator</fullName>
    </recommendedName>
</protein>
<dbReference type="InterPro" id="IPR036388">
    <property type="entry name" value="WH-like_DNA-bd_sf"/>
</dbReference>
<dbReference type="PROSITE" id="PS51077">
    <property type="entry name" value="HTH_ICLR"/>
    <property type="match status" value="1"/>
</dbReference>
<dbReference type="GO" id="GO:0003700">
    <property type="term" value="F:DNA-binding transcription factor activity"/>
    <property type="evidence" value="ECO:0007669"/>
    <property type="project" value="TreeGrafter"/>
</dbReference>
<dbReference type="InterPro" id="IPR029016">
    <property type="entry name" value="GAF-like_dom_sf"/>
</dbReference>
<evidence type="ECO:0008006" key="8">
    <source>
        <dbReference type="Google" id="ProtNLM"/>
    </source>
</evidence>
<dbReference type="Proteomes" id="UP000192366">
    <property type="component" value="Unassembled WGS sequence"/>
</dbReference>
<dbReference type="Gene3D" id="1.10.10.10">
    <property type="entry name" value="Winged helix-like DNA-binding domain superfamily/Winged helix DNA-binding domain"/>
    <property type="match status" value="1"/>
</dbReference>
<evidence type="ECO:0000259" key="5">
    <source>
        <dbReference type="PROSITE" id="PS51078"/>
    </source>
</evidence>
<dbReference type="InterPro" id="IPR050707">
    <property type="entry name" value="HTH_MetabolicPath_Reg"/>
</dbReference>
<keyword evidence="7" id="KW-1185">Reference proteome</keyword>
<accession>A0A1W9YS28</accession>
<reference evidence="6 7" key="1">
    <citation type="submission" date="2017-02" db="EMBL/GenBank/DDBJ databases">
        <title>The new phylogeny of genus Mycobacterium.</title>
        <authorList>
            <person name="Tortoli E."/>
            <person name="Trovato A."/>
            <person name="Cirillo D.M."/>
        </authorList>
    </citation>
    <scope>NUCLEOTIDE SEQUENCE [LARGE SCALE GENOMIC DNA]</scope>
    <source>
        <strain evidence="6 7">DSM 45578</strain>
    </source>
</reference>
<proteinExistence type="predicted"/>
<dbReference type="RefSeq" id="WP_083060922.1">
    <property type="nucleotide sequence ID" value="NZ_JACKVM010000005.1"/>
</dbReference>
<dbReference type="OrthoDB" id="8479143at2"/>
<comment type="caution">
    <text evidence="6">The sequence shown here is derived from an EMBL/GenBank/DDBJ whole genome shotgun (WGS) entry which is preliminary data.</text>
</comment>
<dbReference type="SMART" id="SM00346">
    <property type="entry name" value="HTH_ICLR"/>
    <property type="match status" value="1"/>
</dbReference>
<feature type="domain" description="HTH iclR-type" evidence="4">
    <location>
        <begin position="13"/>
        <end position="75"/>
    </location>
</feature>
<dbReference type="GO" id="GO:0045892">
    <property type="term" value="P:negative regulation of DNA-templated transcription"/>
    <property type="evidence" value="ECO:0007669"/>
    <property type="project" value="TreeGrafter"/>
</dbReference>
<evidence type="ECO:0000313" key="7">
    <source>
        <dbReference type="Proteomes" id="UP000192366"/>
    </source>
</evidence>
<sequence length="237" mass="25236">MARHSDGEAPPGPQVLHRAIAILTAVGESEDRLTLTSIAARTGLPLSTAYRLSQALLHGGLLERSADGEFYRVGAGMVALAAPALHRLNVQTVAPYLHSLAGEIGITASLGMAEDDDVVTICSARPVQRFCGNQLPGSRQALADSAMGMAMQAFHRGPAAPTLERVRRLGYADTTGTQGDHVRAIAVPVFDRGGQVWGAVGVQALRRRLTDELVRDIIPAIQQQARRIGAHRDKSSR</sequence>
<dbReference type="AlphaFoldDB" id="A0A1W9YS28"/>
<evidence type="ECO:0000256" key="3">
    <source>
        <dbReference type="ARBA" id="ARBA00023163"/>
    </source>
</evidence>
<dbReference type="Pfam" id="PF09339">
    <property type="entry name" value="HTH_IclR"/>
    <property type="match status" value="1"/>
</dbReference>
<dbReference type="PANTHER" id="PTHR30136:SF24">
    <property type="entry name" value="HTH-TYPE TRANSCRIPTIONAL REPRESSOR ALLR"/>
    <property type="match status" value="1"/>
</dbReference>
<evidence type="ECO:0000259" key="4">
    <source>
        <dbReference type="PROSITE" id="PS51077"/>
    </source>
</evidence>
<dbReference type="InterPro" id="IPR005471">
    <property type="entry name" value="Tscrpt_reg_IclR_N"/>
</dbReference>
<keyword evidence="1" id="KW-0805">Transcription regulation</keyword>
<dbReference type="EMBL" id="MVHJ01000023">
    <property type="protein sequence ID" value="ORA02846.1"/>
    <property type="molecule type" value="Genomic_DNA"/>
</dbReference>
<dbReference type="InterPro" id="IPR014757">
    <property type="entry name" value="Tscrpt_reg_IclR_C"/>
</dbReference>
<dbReference type="SUPFAM" id="SSF55781">
    <property type="entry name" value="GAF domain-like"/>
    <property type="match status" value="1"/>
</dbReference>
<dbReference type="GO" id="GO:0003677">
    <property type="term" value="F:DNA binding"/>
    <property type="evidence" value="ECO:0007669"/>
    <property type="project" value="UniProtKB-KW"/>
</dbReference>
<feature type="domain" description="IclR-ED" evidence="5">
    <location>
        <begin position="76"/>
        <end position="234"/>
    </location>
</feature>
<keyword evidence="3" id="KW-0804">Transcription</keyword>
<evidence type="ECO:0000313" key="6">
    <source>
        <dbReference type="EMBL" id="ORA02846.1"/>
    </source>
</evidence>